<feature type="transmembrane region" description="Helical" evidence="8">
    <location>
        <begin position="380"/>
        <end position="406"/>
    </location>
</feature>
<feature type="transmembrane region" description="Helical" evidence="8">
    <location>
        <begin position="12"/>
        <end position="39"/>
    </location>
</feature>
<dbReference type="RefSeq" id="WP_145716179.1">
    <property type="nucleotide sequence ID" value="NZ_BAAAFY010000005.1"/>
</dbReference>
<keyword evidence="4 8" id="KW-0812">Transmembrane</keyword>
<keyword evidence="6" id="KW-0406">Ion transport</keyword>
<evidence type="ECO:0000256" key="3">
    <source>
        <dbReference type="ARBA" id="ARBA00022475"/>
    </source>
</evidence>
<reference evidence="9 10" key="1">
    <citation type="journal article" date="2013" name="Stand. Genomic Sci.">
        <title>Genomic Encyclopedia of Type Strains, Phase I: The one thousand microbial genomes (KMG-I) project.</title>
        <authorList>
            <person name="Kyrpides N.C."/>
            <person name="Woyke T."/>
            <person name="Eisen J.A."/>
            <person name="Garrity G."/>
            <person name="Lilburn T.G."/>
            <person name="Beck B.J."/>
            <person name="Whitman W.B."/>
            <person name="Hugenholtz P."/>
            <person name="Klenk H.P."/>
        </authorList>
    </citation>
    <scope>NUCLEOTIDE SEQUENCE [LARGE SCALE GENOMIC DNA]</scope>
    <source>
        <strain evidence="9 10">DSM 13484</strain>
    </source>
</reference>
<dbReference type="GO" id="GO:0030001">
    <property type="term" value="P:metal ion transport"/>
    <property type="evidence" value="ECO:0007669"/>
    <property type="project" value="UniProtKB-ARBA"/>
</dbReference>
<keyword evidence="3" id="KW-1003">Cell membrane</keyword>
<keyword evidence="7 8" id="KW-0472">Membrane</keyword>
<feature type="transmembrane region" description="Helical" evidence="8">
    <location>
        <begin position="55"/>
        <end position="74"/>
    </location>
</feature>
<feature type="transmembrane region" description="Helical" evidence="8">
    <location>
        <begin position="152"/>
        <end position="173"/>
    </location>
</feature>
<dbReference type="GO" id="GO:0008324">
    <property type="term" value="F:monoatomic cation transmembrane transporter activity"/>
    <property type="evidence" value="ECO:0007669"/>
    <property type="project" value="InterPro"/>
</dbReference>
<dbReference type="EMBL" id="VLLG01000004">
    <property type="protein sequence ID" value="TWI86398.1"/>
    <property type="molecule type" value="Genomic_DNA"/>
</dbReference>
<evidence type="ECO:0000313" key="10">
    <source>
        <dbReference type="Proteomes" id="UP000316778"/>
    </source>
</evidence>
<feature type="transmembrane region" description="Helical" evidence="8">
    <location>
        <begin position="564"/>
        <end position="585"/>
    </location>
</feature>
<sequence>MTRPDKNSARHWWIVTAINKMCQVLIPVFLLIAFCWILYDTGFNHFQTNDATVNYWLSLLLPGLVIMMGLRWLAGIFEKRKLRARLISLGLWLITICCYVVLLPLKRSMVQHDSNLYLLYKILLYTCISFVALAELSLIIRFSPRKAPNSALLFVASFALMVLLGTLLLSLPYATHRGLSLTDALFTSTSAVCVTGLAVTDTAREFTVFGQVILLLLIQAGGLGIMTFTGLLSYAITGSISFRNELAFRNMFLSNKLGNVMHLVSRIVLVTFFFEAIGAAGIYFTTGPELFERKLDKLFFSVFHSVSAFCNAGFSTYSNGLYHEGLRFNYSFQLLIALLIILGGLGFPITFNLFSYIRVKATNGWWRLQRRGKRIHIPRLININSRLALVTSFFLLVTGFIAYLAFEWRGTLQQHPSLWGKMVTAFFGSVTPRTAGFDTVNISGLNLSTVMIYLLLMWIGASPGSTGGGIKTTTFAVAVLNMTSVVRGKDRSEFFNTEISAPSVRRAFAIMLLSLLVIGIAVFLISIRDGDKGLIQIAFEAFSAFSTVGLTLGITPELSGLSKLVLVLTMFIGRVGTLTLIMAFVKQQQQLYYRYPKEDITF</sequence>
<dbReference type="Proteomes" id="UP000316778">
    <property type="component" value="Unassembled WGS sequence"/>
</dbReference>
<organism evidence="9 10">
    <name type="scientific">Chitinophaga japonensis</name>
    <name type="common">Flexibacter japonensis</name>
    <dbReference type="NCBI Taxonomy" id="104662"/>
    <lineage>
        <taxon>Bacteria</taxon>
        <taxon>Pseudomonadati</taxon>
        <taxon>Bacteroidota</taxon>
        <taxon>Chitinophagia</taxon>
        <taxon>Chitinophagales</taxon>
        <taxon>Chitinophagaceae</taxon>
        <taxon>Chitinophaga</taxon>
    </lineage>
</organism>
<evidence type="ECO:0000313" key="9">
    <source>
        <dbReference type="EMBL" id="TWI86398.1"/>
    </source>
</evidence>
<evidence type="ECO:0000256" key="2">
    <source>
        <dbReference type="ARBA" id="ARBA00022448"/>
    </source>
</evidence>
<feature type="transmembrane region" description="Helical" evidence="8">
    <location>
        <begin position="263"/>
        <end position="286"/>
    </location>
</feature>
<evidence type="ECO:0000256" key="7">
    <source>
        <dbReference type="ARBA" id="ARBA00023136"/>
    </source>
</evidence>
<feature type="transmembrane region" description="Helical" evidence="8">
    <location>
        <begin position="330"/>
        <end position="359"/>
    </location>
</feature>
<evidence type="ECO:0000256" key="8">
    <source>
        <dbReference type="SAM" id="Phobius"/>
    </source>
</evidence>
<feature type="transmembrane region" description="Helical" evidence="8">
    <location>
        <begin position="117"/>
        <end position="140"/>
    </location>
</feature>
<comment type="caution">
    <text evidence="9">The sequence shown here is derived from an EMBL/GenBank/DDBJ whole genome shotgun (WGS) entry which is preliminary data.</text>
</comment>
<comment type="subcellular location">
    <subcellularLocation>
        <location evidence="1">Cell membrane</location>
        <topology evidence="1">Multi-pass membrane protein</topology>
    </subcellularLocation>
</comment>
<feature type="transmembrane region" description="Helical" evidence="8">
    <location>
        <begin position="533"/>
        <end position="552"/>
    </location>
</feature>
<feature type="transmembrane region" description="Helical" evidence="8">
    <location>
        <begin position="442"/>
        <end position="461"/>
    </location>
</feature>
<evidence type="ECO:0000256" key="4">
    <source>
        <dbReference type="ARBA" id="ARBA00022692"/>
    </source>
</evidence>
<feature type="transmembrane region" description="Helical" evidence="8">
    <location>
        <begin position="298"/>
        <end position="318"/>
    </location>
</feature>
<gene>
    <name evidence="9" type="ORF">LX66_3655</name>
</gene>
<dbReference type="OrthoDB" id="9810952at2"/>
<dbReference type="PANTHER" id="PTHR32024">
    <property type="entry name" value="TRK SYSTEM POTASSIUM UPTAKE PROTEIN TRKG-RELATED"/>
    <property type="match status" value="1"/>
</dbReference>
<dbReference type="Pfam" id="PF02386">
    <property type="entry name" value="TrkH"/>
    <property type="match status" value="1"/>
</dbReference>
<keyword evidence="2" id="KW-0813">Transport</keyword>
<proteinExistence type="predicted"/>
<evidence type="ECO:0000256" key="6">
    <source>
        <dbReference type="ARBA" id="ARBA00023065"/>
    </source>
</evidence>
<feature type="transmembrane region" description="Helical" evidence="8">
    <location>
        <begin position="86"/>
        <end position="105"/>
    </location>
</feature>
<dbReference type="InterPro" id="IPR003445">
    <property type="entry name" value="Cat_transpt"/>
</dbReference>
<protein>
    <submittedName>
        <fullName evidence="9">Potassium uptake TrkH family protein</fullName>
    </submittedName>
</protein>
<dbReference type="GO" id="GO:0005886">
    <property type="term" value="C:plasma membrane"/>
    <property type="evidence" value="ECO:0007669"/>
    <property type="project" value="UniProtKB-SubCell"/>
</dbReference>
<dbReference type="AlphaFoldDB" id="A0A562SZD1"/>
<feature type="transmembrane region" description="Helical" evidence="8">
    <location>
        <begin position="212"/>
        <end position="236"/>
    </location>
</feature>
<dbReference type="PANTHER" id="PTHR32024:SF1">
    <property type="entry name" value="KTR SYSTEM POTASSIUM UPTAKE PROTEIN B"/>
    <property type="match status" value="1"/>
</dbReference>
<evidence type="ECO:0000256" key="1">
    <source>
        <dbReference type="ARBA" id="ARBA00004651"/>
    </source>
</evidence>
<accession>A0A562SZD1</accession>
<feature type="transmembrane region" description="Helical" evidence="8">
    <location>
        <begin position="507"/>
        <end position="527"/>
    </location>
</feature>
<name>A0A562SZD1_CHIJA</name>
<keyword evidence="10" id="KW-1185">Reference proteome</keyword>
<evidence type="ECO:0000256" key="5">
    <source>
        <dbReference type="ARBA" id="ARBA00022989"/>
    </source>
</evidence>
<keyword evidence="5 8" id="KW-1133">Transmembrane helix</keyword>